<evidence type="ECO:0000256" key="2">
    <source>
        <dbReference type="ARBA" id="ARBA00022598"/>
    </source>
</evidence>
<dbReference type="PROSITE" id="PS50172">
    <property type="entry name" value="BRCT"/>
    <property type="match status" value="1"/>
</dbReference>
<keyword evidence="7 11" id="KW-0460">Magnesium</keyword>
<comment type="caution">
    <text evidence="14">The sequence shown here is derived from an EMBL/GenBank/DDBJ whole genome shotgun (WGS) entry which is preliminary data.</text>
</comment>
<dbReference type="Gene3D" id="3.40.50.10190">
    <property type="entry name" value="BRCT domain"/>
    <property type="match status" value="1"/>
</dbReference>
<feature type="binding site" evidence="11">
    <location>
        <position position="444"/>
    </location>
    <ligand>
        <name>Zn(2+)</name>
        <dbReference type="ChEBI" id="CHEBI:29105"/>
    </ligand>
</feature>
<dbReference type="SMART" id="SM00278">
    <property type="entry name" value="HhH1"/>
    <property type="match status" value="4"/>
</dbReference>
<dbReference type="InterPro" id="IPR003583">
    <property type="entry name" value="Hlx-hairpin-Hlx_DNA-bd_motif"/>
</dbReference>
<dbReference type="PIRSF" id="PIRSF001604">
    <property type="entry name" value="LigA"/>
    <property type="match status" value="1"/>
</dbReference>
<protein>
    <recommendedName>
        <fullName evidence="11">DNA ligase</fullName>
        <ecNumber evidence="11">6.5.1.2</ecNumber>
    </recommendedName>
    <alternativeName>
        <fullName evidence="11">Polydeoxyribonucleotide synthase [NAD(+)]</fullName>
    </alternativeName>
</protein>
<dbReference type="Pfam" id="PF00533">
    <property type="entry name" value="BRCT"/>
    <property type="match status" value="1"/>
</dbReference>
<dbReference type="EMBL" id="WUUT01000001">
    <property type="protein sequence ID" value="MXR50593.1"/>
    <property type="molecule type" value="Genomic_DNA"/>
</dbReference>
<evidence type="ECO:0000256" key="1">
    <source>
        <dbReference type="ARBA" id="ARBA00004067"/>
    </source>
</evidence>
<feature type="domain" description="BRCT" evidence="13">
    <location>
        <begin position="606"/>
        <end position="690"/>
    </location>
</feature>
<dbReference type="Gene3D" id="1.10.287.610">
    <property type="entry name" value="Helix hairpin bin"/>
    <property type="match status" value="1"/>
</dbReference>
<dbReference type="OrthoDB" id="213206at2157"/>
<feature type="binding site" evidence="11">
    <location>
        <position position="428"/>
    </location>
    <ligand>
        <name>Zn(2+)</name>
        <dbReference type="ChEBI" id="CHEBI:29105"/>
    </ligand>
</feature>
<keyword evidence="6 11" id="KW-0862">Zinc</keyword>
<dbReference type="FunFam" id="1.10.150.20:FF:000006">
    <property type="entry name" value="DNA ligase"/>
    <property type="match status" value="1"/>
</dbReference>
<dbReference type="Gene3D" id="3.30.470.30">
    <property type="entry name" value="DNA ligase/mRNA capping enzyme"/>
    <property type="match status" value="1"/>
</dbReference>
<dbReference type="InterPro" id="IPR013839">
    <property type="entry name" value="DNAligase_adenylation"/>
</dbReference>
<dbReference type="SUPFAM" id="SSF50249">
    <property type="entry name" value="Nucleic acid-binding proteins"/>
    <property type="match status" value="1"/>
</dbReference>
<evidence type="ECO:0000256" key="5">
    <source>
        <dbReference type="ARBA" id="ARBA00022763"/>
    </source>
</evidence>
<keyword evidence="8 11" id="KW-0520">NAD</keyword>
<dbReference type="Pfam" id="PF03120">
    <property type="entry name" value="OB_DNA_ligase"/>
    <property type="match status" value="1"/>
</dbReference>
<feature type="region of interest" description="Disordered" evidence="12">
    <location>
        <begin position="636"/>
        <end position="677"/>
    </location>
</feature>
<comment type="catalytic activity">
    <reaction evidence="10 11">
        <text>NAD(+) + (deoxyribonucleotide)n-3'-hydroxyl + 5'-phospho-(deoxyribonucleotide)m = (deoxyribonucleotide)n+m + AMP + beta-nicotinamide D-nucleotide.</text>
        <dbReference type="EC" id="6.5.1.2"/>
    </reaction>
</comment>
<feature type="binding site" evidence="11">
    <location>
        <begin position="107"/>
        <end position="108"/>
    </location>
    <ligand>
        <name>NAD(+)</name>
        <dbReference type="ChEBI" id="CHEBI:57540"/>
    </ligand>
</feature>
<feature type="active site" description="N6-AMP-lysine intermediate" evidence="11">
    <location>
        <position position="142"/>
    </location>
</feature>
<accession>A0A6B0T4Y3</accession>
<keyword evidence="2 11" id="KW-0436">Ligase</keyword>
<evidence type="ECO:0000256" key="4">
    <source>
        <dbReference type="ARBA" id="ARBA00022723"/>
    </source>
</evidence>
<dbReference type="PANTHER" id="PTHR23389:SF9">
    <property type="entry name" value="DNA LIGASE"/>
    <property type="match status" value="1"/>
</dbReference>
<dbReference type="InterPro" id="IPR004150">
    <property type="entry name" value="NAD_DNA_ligase_OB"/>
</dbReference>
<feature type="binding site" evidence="11">
    <location>
        <position position="431"/>
    </location>
    <ligand>
        <name>Zn(2+)</name>
        <dbReference type="ChEBI" id="CHEBI:29105"/>
    </ligand>
</feature>
<evidence type="ECO:0000259" key="13">
    <source>
        <dbReference type="PROSITE" id="PS50172"/>
    </source>
</evidence>
<keyword evidence="15" id="KW-1185">Reference proteome</keyword>
<keyword evidence="4 11" id="KW-0479">Metal-binding</keyword>
<feature type="region of interest" description="Disordered" evidence="12">
    <location>
        <begin position="1"/>
        <end position="32"/>
    </location>
</feature>
<dbReference type="GO" id="GO:0006281">
    <property type="term" value="P:DNA repair"/>
    <property type="evidence" value="ECO:0007669"/>
    <property type="project" value="UniProtKB-KW"/>
</dbReference>
<dbReference type="PROSITE" id="PS01056">
    <property type="entry name" value="DNA_LIGASE_N2"/>
    <property type="match status" value="1"/>
</dbReference>
<evidence type="ECO:0000256" key="9">
    <source>
        <dbReference type="ARBA" id="ARBA00023204"/>
    </source>
</evidence>
<dbReference type="CDD" id="cd00114">
    <property type="entry name" value="LIGANc"/>
    <property type="match status" value="1"/>
</dbReference>
<dbReference type="SMART" id="SM00292">
    <property type="entry name" value="BRCT"/>
    <property type="match status" value="1"/>
</dbReference>
<dbReference type="HAMAP" id="MF_01588">
    <property type="entry name" value="DNA_ligase_A"/>
    <property type="match status" value="1"/>
</dbReference>
<dbReference type="InterPro" id="IPR001679">
    <property type="entry name" value="DNA_ligase"/>
</dbReference>
<keyword evidence="5 11" id="KW-0227">DNA damage</keyword>
<dbReference type="NCBIfam" id="TIGR00575">
    <property type="entry name" value="dnlj"/>
    <property type="match status" value="1"/>
</dbReference>
<dbReference type="SUPFAM" id="SSF52113">
    <property type="entry name" value="BRCT domain"/>
    <property type="match status" value="1"/>
</dbReference>
<feature type="compositionally biased region" description="Basic and acidic residues" evidence="12">
    <location>
        <begin position="1"/>
        <end position="17"/>
    </location>
</feature>
<dbReference type="InterPro" id="IPR012340">
    <property type="entry name" value="NA-bd_OB-fold"/>
</dbReference>
<dbReference type="Pfam" id="PF14520">
    <property type="entry name" value="HHH_5"/>
    <property type="match status" value="1"/>
</dbReference>
<dbReference type="NCBIfam" id="NF010931">
    <property type="entry name" value="PRK14351.1"/>
    <property type="match status" value="1"/>
</dbReference>
<dbReference type="GO" id="GO:0003911">
    <property type="term" value="F:DNA ligase (NAD+) activity"/>
    <property type="evidence" value="ECO:0007669"/>
    <property type="project" value="UniProtKB-UniRule"/>
</dbReference>
<comment type="caution">
    <text evidence="11">Lacks conserved residue(s) required for the propagation of feature annotation.</text>
</comment>
<dbReference type="InterPro" id="IPR036420">
    <property type="entry name" value="BRCT_dom_sf"/>
</dbReference>
<dbReference type="GO" id="GO:0005829">
    <property type="term" value="C:cytosol"/>
    <property type="evidence" value="ECO:0007669"/>
    <property type="project" value="TreeGrafter"/>
</dbReference>
<dbReference type="FunFam" id="2.40.50.140:FF:000012">
    <property type="entry name" value="DNA ligase"/>
    <property type="match status" value="1"/>
</dbReference>
<evidence type="ECO:0000256" key="8">
    <source>
        <dbReference type="ARBA" id="ARBA00023027"/>
    </source>
</evidence>
<comment type="function">
    <text evidence="1 11">DNA ligase that catalyzes the formation of phosphodiester linkages between 5'-phosphoryl and 3'-hydroxyl groups in double-stranded DNA using NAD as a coenzyme and as the energy source for the reaction. It is essential for DNA replication and repair of damaged DNA.</text>
</comment>
<reference evidence="14 15" key="1">
    <citation type="submission" date="2019-12" db="EMBL/GenBank/DDBJ databases">
        <title>Isolation and characterization of three novel carbon monoxide-oxidizing members of Halobacteria from salione crusts and soils.</title>
        <authorList>
            <person name="Myers M.R."/>
            <person name="King G.M."/>
        </authorList>
    </citation>
    <scope>NUCLEOTIDE SEQUENCE [LARGE SCALE GENOMIC DNA]</scope>
    <source>
        <strain evidence="14 15">WSH3</strain>
    </source>
</reference>
<evidence type="ECO:0000256" key="12">
    <source>
        <dbReference type="SAM" id="MobiDB-lite"/>
    </source>
</evidence>
<dbReference type="SMART" id="SM00532">
    <property type="entry name" value="LIGANc"/>
    <property type="match status" value="1"/>
</dbReference>
<comment type="cofactor">
    <cofactor evidence="11">
        <name>Mg(2+)</name>
        <dbReference type="ChEBI" id="CHEBI:18420"/>
    </cofactor>
    <cofactor evidence="11">
        <name>Mn(2+)</name>
        <dbReference type="ChEBI" id="CHEBI:29035"/>
    </cofactor>
</comment>
<comment type="similarity">
    <text evidence="11">Belongs to the NAD-dependent DNA ligase family. LigA subfamily.</text>
</comment>
<keyword evidence="3 11" id="KW-0235">DNA replication</keyword>
<dbReference type="GO" id="GO:0046872">
    <property type="term" value="F:metal ion binding"/>
    <property type="evidence" value="ECO:0007669"/>
    <property type="project" value="UniProtKB-KW"/>
</dbReference>
<dbReference type="GO" id="GO:0003677">
    <property type="term" value="F:DNA binding"/>
    <property type="evidence" value="ECO:0007669"/>
    <property type="project" value="InterPro"/>
</dbReference>
<sequence length="690" mass="76793">MEREQDPTDNQYVRDPDTEFEPVEQLDESAAREQAQTLREAIRYHDYRYYVEADPVIGDRRYDALFERLLALETEFDLDTEGSPTQRVGAEPLDELETVEHVDVMRSLDQSGDAEDVREFDERVRSDLADWNGEIEYFCEPKFDGLSVEIVYEDGIYQRAATRGDGERGDDVTEQVRTIPAVPERLRGEYPDFLAVRGEALMPREAFQQHNRERVEAGKEPFANPRNAAAGTLRQLDPRVVAERPLTVYFFDVIDSTATFDRTSEIYDRLPEWGLRVTDRVELVDDIEGAISYRDEMLAERDDLDFDIDGTVISVDDRDACERLGATARAPRWAFAYKFPARSGETTVRDIIVQVGRTGRLTPVALLDPVDVGGVTVSRASLHNPEEIARLGVGIGDTVRVERAGDVIPDVSEVLDGDDGHFEFPDRCPECGSEVQRDGPLAFCPAGFGCPAQREQAIEHYATRDALDIEGLGGQRVEQLISAGLVEEPADLYELTVEELAELEGWGERSAENLLAEIDDTREPPLAEFLTALGIPDVGQTTARALAAEFERFEAVREASAEQLQTVPDVGPKVAASIRAFFENEETAAALDRLLEHVEPQETEIERGDALDGETFVFTGSLDEMTRSEAQDLVESHGGNATGSVSGNTDYLVVGENPGQTKRDDADAEGVPTLTETELYDLLDDRGVER</sequence>
<feature type="binding site" evidence="11">
    <location>
        <position position="199"/>
    </location>
    <ligand>
        <name>NAD(+)</name>
        <dbReference type="ChEBI" id="CHEBI:57540"/>
    </ligand>
</feature>
<dbReference type="Gene3D" id="2.40.50.140">
    <property type="entry name" value="Nucleic acid-binding proteins"/>
    <property type="match status" value="1"/>
</dbReference>
<feature type="binding site" evidence="11">
    <location>
        <position position="140"/>
    </location>
    <ligand>
        <name>NAD(+)</name>
        <dbReference type="ChEBI" id="CHEBI:57540"/>
    </ligand>
</feature>
<name>A0A6B0T4Y3_9EURY</name>
<proteinExistence type="inferred from homology"/>
<feature type="binding site" evidence="11">
    <location>
        <position position="338"/>
    </location>
    <ligand>
        <name>NAD(+)</name>
        <dbReference type="ChEBI" id="CHEBI:57540"/>
    </ligand>
</feature>
<dbReference type="Pfam" id="PF01653">
    <property type="entry name" value="DNA_ligase_aden"/>
    <property type="match status" value="1"/>
</dbReference>
<dbReference type="FunFam" id="1.10.150.20:FF:000007">
    <property type="entry name" value="DNA ligase"/>
    <property type="match status" value="1"/>
</dbReference>
<dbReference type="InterPro" id="IPR010994">
    <property type="entry name" value="RuvA_2-like"/>
</dbReference>
<evidence type="ECO:0000256" key="6">
    <source>
        <dbReference type="ARBA" id="ARBA00022833"/>
    </source>
</evidence>
<organism evidence="14 15">
    <name type="scientific">Halovenus carboxidivorans</name>
    <dbReference type="NCBI Taxonomy" id="2692199"/>
    <lineage>
        <taxon>Archaea</taxon>
        <taxon>Methanobacteriati</taxon>
        <taxon>Methanobacteriota</taxon>
        <taxon>Stenosarchaea group</taxon>
        <taxon>Halobacteria</taxon>
        <taxon>Halobacteriales</taxon>
        <taxon>Haloarculaceae</taxon>
        <taxon>Halovenus</taxon>
    </lineage>
</organism>
<dbReference type="InterPro" id="IPR013840">
    <property type="entry name" value="DNAligase_N"/>
</dbReference>
<dbReference type="EC" id="6.5.1.2" evidence="11"/>
<evidence type="ECO:0000256" key="11">
    <source>
        <dbReference type="HAMAP-Rule" id="MF_01588"/>
    </source>
</evidence>
<dbReference type="AlphaFoldDB" id="A0A6B0T4Y3"/>
<dbReference type="CDD" id="cd17748">
    <property type="entry name" value="BRCT_DNA_ligase_like"/>
    <property type="match status" value="1"/>
</dbReference>
<dbReference type="SUPFAM" id="SSF47781">
    <property type="entry name" value="RuvA domain 2-like"/>
    <property type="match status" value="1"/>
</dbReference>
<keyword evidence="11" id="KW-0464">Manganese</keyword>
<gene>
    <name evidence="11 14" type="primary">ligA</name>
    <name evidence="14" type="ORF">GRX03_03080</name>
</gene>
<dbReference type="NCBIfam" id="NF005932">
    <property type="entry name" value="PRK07956.1"/>
    <property type="match status" value="1"/>
</dbReference>
<evidence type="ECO:0000256" key="3">
    <source>
        <dbReference type="ARBA" id="ARBA00022705"/>
    </source>
</evidence>
<dbReference type="GO" id="GO:0006260">
    <property type="term" value="P:DNA replication"/>
    <property type="evidence" value="ECO:0007669"/>
    <property type="project" value="UniProtKB-KW"/>
</dbReference>
<evidence type="ECO:0000313" key="15">
    <source>
        <dbReference type="Proteomes" id="UP000466535"/>
    </source>
</evidence>
<dbReference type="InterPro" id="IPR041663">
    <property type="entry name" value="DisA/LigA_HHH"/>
</dbReference>
<dbReference type="Gene3D" id="1.10.150.20">
    <property type="entry name" value="5' to 3' exonuclease, C-terminal subdomain"/>
    <property type="match status" value="2"/>
</dbReference>
<keyword evidence="9 11" id="KW-0234">DNA repair</keyword>
<dbReference type="SUPFAM" id="SSF56091">
    <property type="entry name" value="DNA ligase/mRNA capping enzyme, catalytic domain"/>
    <property type="match status" value="1"/>
</dbReference>
<evidence type="ECO:0000313" key="14">
    <source>
        <dbReference type="EMBL" id="MXR50593.1"/>
    </source>
</evidence>
<evidence type="ECO:0000256" key="7">
    <source>
        <dbReference type="ARBA" id="ARBA00022842"/>
    </source>
</evidence>
<dbReference type="InterPro" id="IPR001357">
    <property type="entry name" value="BRCT_dom"/>
</dbReference>
<feature type="binding site" evidence="11">
    <location>
        <begin position="59"/>
        <end position="63"/>
    </location>
    <ligand>
        <name>NAD(+)</name>
        <dbReference type="ChEBI" id="CHEBI:57540"/>
    </ligand>
</feature>
<dbReference type="PANTHER" id="PTHR23389">
    <property type="entry name" value="CHROMOSOME TRANSMISSION FIDELITY FACTOR 18"/>
    <property type="match status" value="1"/>
</dbReference>
<dbReference type="InterPro" id="IPR033136">
    <property type="entry name" value="DNA_ligase_CS"/>
</dbReference>
<feature type="binding site" evidence="11">
    <location>
        <position position="450"/>
    </location>
    <ligand>
        <name>Zn(2+)</name>
        <dbReference type="ChEBI" id="CHEBI:29105"/>
    </ligand>
</feature>
<dbReference type="Proteomes" id="UP000466535">
    <property type="component" value="Unassembled WGS sequence"/>
</dbReference>
<evidence type="ECO:0000256" key="10">
    <source>
        <dbReference type="ARBA" id="ARBA00034005"/>
    </source>
</evidence>
<dbReference type="RefSeq" id="WP_159762710.1">
    <property type="nucleotide sequence ID" value="NZ_WUUT01000001.1"/>
</dbReference>
<dbReference type="Pfam" id="PF12826">
    <property type="entry name" value="HHH_2"/>
    <property type="match status" value="1"/>
</dbReference>
<feature type="compositionally biased region" description="Acidic residues" evidence="12">
    <location>
        <begin position="18"/>
        <end position="27"/>
    </location>
</feature>
<feature type="binding site" evidence="11">
    <location>
        <position position="163"/>
    </location>
    <ligand>
        <name>NAD(+)</name>
        <dbReference type="ChEBI" id="CHEBI:57540"/>
    </ligand>
</feature>